<name>A0ABV1G6E5_9FIRM</name>
<dbReference type="SUPFAM" id="SSF46785">
    <property type="entry name" value="Winged helix' DNA-binding domain"/>
    <property type="match status" value="1"/>
</dbReference>
<dbReference type="Gene3D" id="3.30.450.40">
    <property type="match status" value="1"/>
</dbReference>
<reference evidence="6 7" key="1">
    <citation type="submission" date="2024-03" db="EMBL/GenBank/DDBJ databases">
        <title>Human intestinal bacterial collection.</title>
        <authorList>
            <person name="Pauvert C."/>
            <person name="Hitch T.C.A."/>
            <person name="Clavel T."/>
        </authorList>
    </citation>
    <scope>NUCLEOTIDE SEQUENCE [LARGE SCALE GENOMIC DNA]</scope>
    <source>
        <strain evidence="6 7">CLA-AA-H192</strain>
    </source>
</reference>
<dbReference type="InterPro" id="IPR036388">
    <property type="entry name" value="WH-like_DNA-bd_sf"/>
</dbReference>
<dbReference type="InterPro" id="IPR036390">
    <property type="entry name" value="WH_DNA-bd_sf"/>
</dbReference>
<organism evidence="6 7">
    <name type="scientific">Faecousia intestinalis</name>
    <dbReference type="NCBI Taxonomy" id="3133167"/>
    <lineage>
        <taxon>Bacteria</taxon>
        <taxon>Bacillati</taxon>
        <taxon>Bacillota</taxon>
        <taxon>Clostridia</taxon>
        <taxon>Eubacteriales</taxon>
        <taxon>Oscillospiraceae</taxon>
        <taxon>Faecousia</taxon>
    </lineage>
</organism>
<dbReference type="EMBL" id="JBBMFF010000205">
    <property type="protein sequence ID" value="MEQ2510987.1"/>
    <property type="molecule type" value="Genomic_DNA"/>
</dbReference>
<dbReference type="Gene3D" id="1.10.10.10">
    <property type="entry name" value="Winged helix-like DNA-binding domain superfamily/Winged helix DNA-binding domain"/>
    <property type="match status" value="1"/>
</dbReference>
<dbReference type="SUPFAM" id="SSF55781">
    <property type="entry name" value="GAF domain-like"/>
    <property type="match status" value="1"/>
</dbReference>
<dbReference type="Pfam" id="PF01614">
    <property type="entry name" value="IclR_C"/>
    <property type="match status" value="1"/>
</dbReference>
<dbReference type="Pfam" id="PF09339">
    <property type="entry name" value="HTH_IclR"/>
    <property type="match status" value="1"/>
</dbReference>
<dbReference type="InterPro" id="IPR050707">
    <property type="entry name" value="HTH_MetabolicPath_Reg"/>
</dbReference>
<dbReference type="InterPro" id="IPR005471">
    <property type="entry name" value="Tscrpt_reg_IclR_N"/>
</dbReference>
<dbReference type="PROSITE" id="PS51077">
    <property type="entry name" value="HTH_ICLR"/>
    <property type="match status" value="1"/>
</dbReference>
<dbReference type="Proteomes" id="UP001491552">
    <property type="component" value="Unassembled WGS sequence"/>
</dbReference>
<evidence type="ECO:0000259" key="5">
    <source>
        <dbReference type="PROSITE" id="PS51078"/>
    </source>
</evidence>
<sequence length="259" mass="28234">MESRGRRVHSIEKAIRLLDCFWEADSPLSLHELEQRTGWAKSTIHGLLATMLDSAVVEQNPTDGKYRLGYHLFELGSAVRQGWSVPELCRPHLRAMAARLGESVHLARLSGDELILVACEAPQRGFHMTSETGTRLPVHASSQGKAILSAMPVYEAEALLRRRPLQVCTPHTVTAPEQLLAQLPAIRRGGYAEEHEEYRLGLKSVAAPIYEGDGPCRYAIGVICIAGTPAAEFASMRAAVMETAQNLSALLGHRAPGGI</sequence>
<evidence type="ECO:0000256" key="3">
    <source>
        <dbReference type="ARBA" id="ARBA00023163"/>
    </source>
</evidence>
<evidence type="ECO:0000256" key="2">
    <source>
        <dbReference type="ARBA" id="ARBA00023125"/>
    </source>
</evidence>
<dbReference type="PROSITE" id="PS51078">
    <property type="entry name" value="ICLR_ED"/>
    <property type="match status" value="1"/>
</dbReference>
<evidence type="ECO:0000259" key="4">
    <source>
        <dbReference type="PROSITE" id="PS51077"/>
    </source>
</evidence>
<evidence type="ECO:0000313" key="6">
    <source>
        <dbReference type="EMBL" id="MEQ2510987.1"/>
    </source>
</evidence>
<evidence type="ECO:0000256" key="1">
    <source>
        <dbReference type="ARBA" id="ARBA00023015"/>
    </source>
</evidence>
<keyword evidence="2" id="KW-0238">DNA-binding</keyword>
<dbReference type="PANTHER" id="PTHR30136">
    <property type="entry name" value="HELIX-TURN-HELIX TRANSCRIPTIONAL REGULATOR, ICLR FAMILY"/>
    <property type="match status" value="1"/>
</dbReference>
<feature type="domain" description="HTH iclR-type" evidence="4">
    <location>
        <begin position="8"/>
        <end position="70"/>
    </location>
</feature>
<proteinExistence type="predicted"/>
<dbReference type="InterPro" id="IPR029016">
    <property type="entry name" value="GAF-like_dom_sf"/>
</dbReference>
<protein>
    <submittedName>
        <fullName evidence="6">IclR family transcriptional regulator</fullName>
    </submittedName>
</protein>
<dbReference type="SMART" id="SM00346">
    <property type="entry name" value="HTH_ICLR"/>
    <property type="match status" value="1"/>
</dbReference>
<keyword evidence="1" id="KW-0805">Transcription regulation</keyword>
<dbReference type="RefSeq" id="WP_349135683.1">
    <property type="nucleotide sequence ID" value="NZ_JBBMFF010000205.1"/>
</dbReference>
<dbReference type="PANTHER" id="PTHR30136:SF24">
    <property type="entry name" value="HTH-TYPE TRANSCRIPTIONAL REPRESSOR ALLR"/>
    <property type="match status" value="1"/>
</dbReference>
<keyword evidence="3" id="KW-0804">Transcription</keyword>
<dbReference type="InterPro" id="IPR014757">
    <property type="entry name" value="Tscrpt_reg_IclR_C"/>
</dbReference>
<evidence type="ECO:0000313" key="7">
    <source>
        <dbReference type="Proteomes" id="UP001491552"/>
    </source>
</evidence>
<accession>A0ABV1G6E5</accession>
<keyword evidence="7" id="KW-1185">Reference proteome</keyword>
<gene>
    <name evidence="6" type="ORF">WMO66_06970</name>
</gene>
<comment type="caution">
    <text evidence="6">The sequence shown here is derived from an EMBL/GenBank/DDBJ whole genome shotgun (WGS) entry which is preliminary data.</text>
</comment>
<feature type="domain" description="IclR-ED" evidence="5">
    <location>
        <begin position="71"/>
        <end position="253"/>
    </location>
</feature>